<dbReference type="EMBL" id="CP094528">
    <property type="protein sequence ID" value="UOE45426.1"/>
    <property type="molecule type" value="Genomic_DNA"/>
</dbReference>
<gene>
    <name evidence="1" type="ORF">MTO99_06615</name>
</gene>
<dbReference type="RefSeq" id="WP_243558004.1">
    <property type="nucleotide sequence ID" value="NZ_CP094528.1"/>
</dbReference>
<sequence>MQQQIDWLVPTALPALDGDEDFVGLNAQVIDFWRYAAPDLRTNTVRALLAEFLVARALGMRATRVEWDDVDLRWEDLAIVVKSAAFLQAWDQRQLARIVFTGLRGQSWHPRTGYSGVATHRGDVYVFAVQTSTSHEAYDPLDLRPWRFWVLPKRTLEDLGASSISLTAIRELVDPVALDGLRDAVRRAGTGA</sequence>
<reference evidence="1 2" key="1">
    <citation type="submission" date="2022-03" db="EMBL/GenBank/DDBJ databases">
        <title>Mucilaginibacter sp. isolated from the gut of Protaetia brevitarsis seulensis larvae.</title>
        <authorList>
            <person name="Won M."/>
            <person name="Kim S.-J."/>
            <person name="Kwon S.-W."/>
        </authorList>
    </citation>
    <scope>NUCLEOTIDE SEQUENCE [LARGE SCALE GENOMIC DNA]</scope>
    <source>
        <strain evidence="1 2">CFWR-12</strain>
    </source>
</reference>
<accession>A0ABY4C1R9</accession>
<proteinExistence type="predicted"/>
<evidence type="ECO:0000313" key="2">
    <source>
        <dbReference type="Proteomes" id="UP000832097"/>
    </source>
</evidence>
<protein>
    <submittedName>
        <fullName evidence="1">Uncharacterized protein</fullName>
    </submittedName>
</protein>
<organism evidence="1 2">
    <name type="scientific">Agromyces larvae</name>
    <dbReference type="NCBI Taxonomy" id="2929802"/>
    <lineage>
        <taxon>Bacteria</taxon>
        <taxon>Bacillati</taxon>
        <taxon>Actinomycetota</taxon>
        <taxon>Actinomycetes</taxon>
        <taxon>Micrococcales</taxon>
        <taxon>Microbacteriaceae</taxon>
        <taxon>Agromyces</taxon>
    </lineage>
</organism>
<keyword evidence="2" id="KW-1185">Reference proteome</keyword>
<evidence type="ECO:0000313" key="1">
    <source>
        <dbReference type="EMBL" id="UOE45426.1"/>
    </source>
</evidence>
<name>A0ABY4C1R9_9MICO</name>
<dbReference type="Proteomes" id="UP000832097">
    <property type="component" value="Chromosome"/>
</dbReference>